<dbReference type="STRING" id="150146.SAMN05443667_10679"/>
<accession>A0A1H4CK87</accession>
<protein>
    <submittedName>
        <fullName evidence="1">Uncharacterized protein</fullName>
    </submittedName>
</protein>
<sequence length="263" mass="30850">MKKIILFITLVSTWTAISQNIKLETITTDTINVVADDFIDYDQFEFYYYIKDNVLHKTNDTESLEYKNASLGKIAKVDIRNPLKIVLFYENFNTVILLDNQLNETHKVNFSENTSPIAVSAIGIAAQNRLWIYNSLNQQIGLFDYIKNDYKTISTPFPESIKYYQTDFNTFYWIDNKNNWYSCDAFGKIKTKGKTPDFDAIEIINDSQFIYSKNNTLFFEDLEKKQKHEIDISEKTFKKFCYKDQILSIFTSKGIINYKIITP</sequence>
<evidence type="ECO:0000313" key="1">
    <source>
        <dbReference type="EMBL" id="SEA60733.1"/>
    </source>
</evidence>
<dbReference type="EMBL" id="FNRD01000006">
    <property type="protein sequence ID" value="SEA60733.1"/>
    <property type="molecule type" value="Genomic_DNA"/>
</dbReference>
<name>A0A1H4CK87_9FLAO</name>
<organism evidence="1 2">
    <name type="scientific">Flavobacterium gillisiae</name>
    <dbReference type="NCBI Taxonomy" id="150146"/>
    <lineage>
        <taxon>Bacteria</taxon>
        <taxon>Pseudomonadati</taxon>
        <taxon>Bacteroidota</taxon>
        <taxon>Flavobacteriia</taxon>
        <taxon>Flavobacteriales</taxon>
        <taxon>Flavobacteriaceae</taxon>
        <taxon>Flavobacterium</taxon>
    </lineage>
</organism>
<dbReference type="AlphaFoldDB" id="A0A1H4CK87"/>
<gene>
    <name evidence="1" type="ORF">SAMN05443667_10679</name>
</gene>
<reference evidence="2" key="1">
    <citation type="submission" date="2016-10" db="EMBL/GenBank/DDBJ databases">
        <authorList>
            <person name="Varghese N."/>
            <person name="Submissions S."/>
        </authorList>
    </citation>
    <scope>NUCLEOTIDE SEQUENCE [LARGE SCALE GENOMIC DNA]</scope>
    <source>
        <strain evidence="2">DSM 22376</strain>
    </source>
</reference>
<evidence type="ECO:0000313" key="2">
    <source>
        <dbReference type="Proteomes" id="UP000198951"/>
    </source>
</evidence>
<dbReference type="OrthoDB" id="1143207at2"/>
<dbReference type="Proteomes" id="UP000198951">
    <property type="component" value="Unassembled WGS sequence"/>
</dbReference>
<proteinExistence type="predicted"/>
<dbReference type="RefSeq" id="WP_091088806.1">
    <property type="nucleotide sequence ID" value="NZ_FNRD01000006.1"/>
</dbReference>
<keyword evidence="2" id="KW-1185">Reference proteome</keyword>